<protein>
    <submittedName>
        <fullName evidence="1">Uncharacterized protein</fullName>
    </submittedName>
</protein>
<proteinExistence type="predicted"/>
<dbReference type="EMBL" id="GBXM01080725">
    <property type="protein sequence ID" value="JAH27852.1"/>
    <property type="molecule type" value="Transcribed_RNA"/>
</dbReference>
<reference evidence="1" key="2">
    <citation type="journal article" date="2015" name="Fish Shellfish Immunol.">
        <title>Early steps in the European eel (Anguilla anguilla)-Vibrio vulnificus interaction in the gills: Role of the RtxA13 toxin.</title>
        <authorList>
            <person name="Callol A."/>
            <person name="Pajuelo D."/>
            <person name="Ebbesson L."/>
            <person name="Teles M."/>
            <person name="MacKenzie S."/>
            <person name="Amaro C."/>
        </authorList>
    </citation>
    <scope>NUCLEOTIDE SEQUENCE</scope>
</reference>
<accession>A0A0E9RGD9</accession>
<name>A0A0E9RGD9_ANGAN</name>
<organism evidence="1">
    <name type="scientific">Anguilla anguilla</name>
    <name type="common">European freshwater eel</name>
    <name type="synonym">Muraena anguilla</name>
    <dbReference type="NCBI Taxonomy" id="7936"/>
    <lineage>
        <taxon>Eukaryota</taxon>
        <taxon>Metazoa</taxon>
        <taxon>Chordata</taxon>
        <taxon>Craniata</taxon>
        <taxon>Vertebrata</taxon>
        <taxon>Euteleostomi</taxon>
        <taxon>Actinopterygii</taxon>
        <taxon>Neopterygii</taxon>
        <taxon>Teleostei</taxon>
        <taxon>Anguilliformes</taxon>
        <taxon>Anguillidae</taxon>
        <taxon>Anguilla</taxon>
    </lineage>
</organism>
<evidence type="ECO:0000313" key="1">
    <source>
        <dbReference type="EMBL" id="JAH27852.1"/>
    </source>
</evidence>
<sequence>MKCHNMTFQLMFPVYDKSRGYWLSLSILCTDKLKSETDNLEM</sequence>
<reference evidence="1" key="1">
    <citation type="submission" date="2014-11" db="EMBL/GenBank/DDBJ databases">
        <authorList>
            <person name="Amaro Gonzalez C."/>
        </authorList>
    </citation>
    <scope>NUCLEOTIDE SEQUENCE</scope>
</reference>
<dbReference type="AlphaFoldDB" id="A0A0E9RGD9"/>